<name>A0A6G7Y2W0_9ACTN</name>
<dbReference type="InterPro" id="IPR050366">
    <property type="entry name" value="BP-dependent_transpt_permease"/>
</dbReference>
<reference evidence="9 10" key="1">
    <citation type="submission" date="2020-03" db="EMBL/GenBank/DDBJ databases">
        <title>Propioniciclava sp. nov., isolated from Hydrophilus acuminatus.</title>
        <authorList>
            <person name="Hyun D.-W."/>
            <person name="Bae J.-W."/>
        </authorList>
    </citation>
    <scope>NUCLEOTIDE SEQUENCE [LARGE SCALE GENOMIC DNA]</scope>
    <source>
        <strain evidence="9 10">HDW11</strain>
    </source>
</reference>
<evidence type="ECO:0000313" key="10">
    <source>
        <dbReference type="Proteomes" id="UP000501058"/>
    </source>
</evidence>
<keyword evidence="2 7" id="KW-0813">Transport</keyword>
<feature type="transmembrane region" description="Helical" evidence="7">
    <location>
        <begin position="247"/>
        <end position="268"/>
    </location>
</feature>
<dbReference type="Proteomes" id="UP000501058">
    <property type="component" value="Chromosome"/>
</dbReference>
<comment type="subcellular location">
    <subcellularLocation>
        <location evidence="1 7">Cell membrane</location>
        <topology evidence="1 7">Multi-pass membrane protein</topology>
    </subcellularLocation>
</comment>
<dbReference type="RefSeq" id="WP_166231147.1">
    <property type="nucleotide sequence ID" value="NZ_CP049865.1"/>
</dbReference>
<dbReference type="SUPFAM" id="SSF161098">
    <property type="entry name" value="MetI-like"/>
    <property type="match status" value="1"/>
</dbReference>
<comment type="similarity">
    <text evidence="7">Belongs to the binding-protein-dependent transport system permease family.</text>
</comment>
<dbReference type="PROSITE" id="PS50928">
    <property type="entry name" value="ABC_TM1"/>
    <property type="match status" value="1"/>
</dbReference>
<gene>
    <name evidence="9" type="ORF">G7070_00940</name>
</gene>
<evidence type="ECO:0000256" key="7">
    <source>
        <dbReference type="RuleBase" id="RU363032"/>
    </source>
</evidence>
<evidence type="ECO:0000256" key="6">
    <source>
        <dbReference type="ARBA" id="ARBA00023136"/>
    </source>
</evidence>
<dbReference type="PANTHER" id="PTHR43386">
    <property type="entry name" value="OLIGOPEPTIDE TRANSPORT SYSTEM PERMEASE PROTEIN APPC"/>
    <property type="match status" value="1"/>
</dbReference>
<sequence length="284" mass="29452">MTDALLTAAPRRRTEPGAWWAIIVLIVVLAYAALVPLLAPAALHEVDLAAAREAPSPSHLFGTDNSGRDLFVRVAEGMRVSLLIALVCALTSTLIGVAVGTVAAVAGGVVDGALMRATDATNALPHLLLGIVIVAFFPGSLTAIIASIALTHWPQVARIVRSVAVTTRRMEFVDAAYLAGATHRDVAFRHVVPAASGQSVVAVVLLLPHAIWHESTLSFLGLGLAPDRASLGTLLQISRGEVMIGGWWTLAFPAAALVVTAFAIAGLAGAAQRRVAPIAEGRVT</sequence>
<evidence type="ECO:0000313" key="9">
    <source>
        <dbReference type="EMBL" id="QIK71113.1"/>
    </source>
</evidence>
<dbReference type="EMBL" id="CP049865">
    <property type="protein sequence ID" value="QIK71113.1"/>
    <property type="molecule type" value="Genomic_DNA"/>
</dbReference>
<dbReference type="InterPro" id="IPR035906">
    <property type="entry name" value="MetI-like_sf"/>
</dbReference>
<keyword evidence="5 7" id="KW-1133">Transmembrane helix</keyword>
<dbReference type="PANTHER" id="PTHR43386:SF23">
    <property type="entry name" value="ABC TRANSPORTER"/>
    <property type="match status" value="1"/>
</dbReference>
<evidence type="ECO:0000259" key="8">
    <source>
        <dbReference type="PROSITE" id="PS50928"/>
    </source>
</evidence>
<feature type="transmembrane region" description="Helical" evidence="7">
    <location>
        <begin position="20"/>
        <end position="43"/>
    </location>
</feature>
<keyword evidence="3" id="KW-1003">Cell membrane</keyword>
<dbReference type="CDD" id="cd06261">
    <property type="entry name" value="TM_PBP2"/>
    <property type="match status" value="1"/>
</dbReference>
<evidence type="ECO:0000256" key="1">
    <source>
        <dbReference type="ARBA" id="ARBA00004651"/>
    </source>
</evidence>
<evidence type="ECO:0000256" key="4">
    <source>
        <dbReference type="ARBA" id="ARBA00022692"/>
    </source>
</evidence>
<proteinExistence type="inferred from homology"/>
<feature type="domain" description="ABC transmembrane type-1" evidence="8">
    <location>
        <begin position="78"/>
        <end position="268"/>
    </location>
</feature>
<evidence type="ECO:0000256" key="5">
    <source>
        <dbReference type="ARBA" id="ARBA00022989"/>
    </source>
</evidence>
<dbReference type="GO" id="GO:0005886">
    <property type="term" value="C:plasma membrane"/>
    <property type="evidence" value="ECO:0007669"/>
    <property type="project" value="UniProtKB-SubCell"/>
</dbReference>
<evidence type="ECO:0000256" key="3">
    <source>
        <dbReference type="ARBA" id="ARBA00022475"/>
    </source>
</evidence>
<keyword evidence="4 7" id="KW-0812">Transmembrane</keyword>
<dbReference type="Pfam" id="PF00528">
    <property type="entry name" value="BPD_transp_1"/>
    <property type="match status" value="1"/>
</dbReference>
<protein>
    <submittedName>
        <fullName evidence="9">ABC transporter permease</fullName>
    </submittedName>
</protein>
<dbReference type="GO" id="GO:0055085">
    <property type="term" value="P:transmembrane transport"/>
    <property type="evidence" value="ECO:0007669"/>
    <property type="project" value="InterPro"/>
</dbReference>
<dbReference type="InterPro" id="IPR000515">
    <property type="entry name" value="MetI-like"/>
</dbReference>
<feature type="transmembrane region" description="Helical" evidence="7">
    <location>
        <begin position="82"/>
        <end position="107"/>
    </location>
</feature>
<evidence type="ECO:0000256" key="2">
    <source>
        <dbReference type="ARBA" id="ARBA00022448"/>
    </source>
</evidence>
<dbReference type="AlphaFoldDB" id="A0A6G7Y2W0"/>
<accession>A0A6G7Y2W0</accession>
<organism evidence="9 10">
    <name type="scientific">Propioniciclava coleopterorum</name>
    <dbReference type="NCBI Taxonomy" id="2714937"/>
    <lineage>
        <taxon>Bacteria</taxon>
        <taxon>Bacillati</taxon>
        <taxon>Actinomycetota</taxon>
        <taxon>Actinomycetes</taxon>
        <taxon>Propionibacteriales</taxon>
        <taxon>Propionibacteriaceae</taxon>
        <taxon>Propioniciclava</taxon>
    </lineage>
</organism>
<keyword evidence="10" id="KW-1185">Reference proteome</keyword>
<dbReference type="Gene3D" id="1.10.3720.10">
    <property type="entry name" value="MetI-like"/>
    <property type="match status" value="1"/>
</dbReference>
<feature type="transmembrane region" description="Helical" evidence="7">
    <location>
        <begin position="127"/>
        <end position="151"/>
    </location>
</feature>
<feature type="transmembrane region" description="Helical" evidence="7">
    <location>
        <begin position="191"/>
        <end position="212"/>
    </location>
</feature>
<keyword evidence="6 7" id="KW-0472">Membrane</keyword>
<dbReference type="KEGG" id="prv:G7070_00940"/>